<dbReference type="InterPro" id="IPR050109">
    <property type="entry name" value="HTH-type_TetR-like_transc_reg"/>
</dbReference>
<accession>A0A255Y7T7</accession>
<dbReference type="Gene3D" id="1.10.357.10">
    <property type="entry name" value="Tetracycline Repressor, domain 2"/>
    <property type="match status" value="1"/>
</dbReference>
<keyword evidence="6" id="KW-1185">Reference proteome</keyword>
<protein>
    <recommendedName>
        <fullName evidence="4">HTH tetR-type domain-containing protein</fullName>
    </recommendedName>
</protein>
<feature type="domain" description="HTH tetR-type" evidence="4">
    <location>
        <begin position="26"/>
        <end position="86"/>
    </location>
</feature>
<dbReference type="InterPro" id="IPR001647">
    <property type="entry name" value="HTH_TetR"/>
</dbReference>
<feature type="region of interest" description="Disordered" evidence="3">
    <location>
        <begin position="1"/>
        <end position="24"/>
    </location>
</feature>
<dbReference type="EMBL" id="NOXT01000122">
    <property type="protein sequence ID" value="OYQ25306.1"/>
    <property type="molecule type" value="Genomic_DNA"/>
</dbReference>
<dbReference type="InterPro" id="IPR039536">
    <property type="entry name" value="TetR_C_Proteobacteria"/>
</dbReference>
<comment type="caution">
    <text evidence="5">The sequence shown here is derived from an EMBL/GenBank/DDBJ whole genome shotgun (WGS) entry which is preliminary data.</text>
</comment>
<organism evidence="5 6">
    <name type="scientific">Sandarakinorhabdus cyanobacteriorum</name>
    <dbReference type="NCBI Taxonomy" id="1981098"/>
    <lineage>
        <taxon>Bacteria</taxon>
        <taxon>Pseudomonadati</taxon>
        <taxon>Pseudomonadota</taxon>
        <taxon>Alphaproteobacteria</taxon>
        <taxon>Sphingomonadales</taxon>
        <taxon>Sphingosinicellaceae</taxon>
        <taxon>Sandarakinorhabdus</taxon>
    </lineage>
</organism>
<dbReference type="AlphaFoldDB" id="A0A255Y7T7"/>
<sequence>MLSAPSSELIPTSTEDCGAAPPPAADPRRQAYIAAAQRLFFAHGYGATSMNAIAAAVGGSKTTLWSLFPSKLALFEAVVDMVVQQYGTALTVDLDSAPDIESALIRMGDAIMDTIMSDPITGIHRLVMGEAARVPELGRAMFERGPGPGMARFAAWLARQMAAGTLKQGDPTLAAQQFSGLCRAGVVDRHLMGMTSAGDKAEGRREVRAAAATFLAAWGLSR</sequence>
<evidence type="ECO:0000256" key="3">
    <source>
        <dbReference type="SAM" id="MobiDB-lite"/>
    </source>
</evidence>
<keyword evidence="1 2" id="KW-0238">DNA-binding</keyword>
<dbReference type="GO" id="GO:0000976">
    <property type="term" value="F:transcription cis-regulatory region binding"/>
    <property type="evidence" value="ECO:0007669"/>
    <property type="project" value="TreeGrafter"/>
</dbReference>
<dbReference type="Pfam" id="PF14246">
    <property type="entry name" value="TetR_C_7"/>
    <property type="match status" value="1"/>
</dbReference>
<reference evidence="5 6" key="1">
    <citation type="submission" date="2017-07" db="EMBL/GenBank/DDBJ databases">
        <title>Sandarakinorhabdus cyanobacteriorum sp. nov., a novel bacterium isolated from cyanobacterial aggregates in a eutrophic lake.</title>
        <authorList>
            <person name="Cai H."/>
        </authorList>
    </citation>
    <scope>NUCLEOTIDE SEQUENCE [LARGE SCALE GENOMIC DNA]</scope>
    <source>
        <strain evidence="5 6">TH057</strain>
    </source>
</reference>
<proteinExistence type="predicted"/>
<evidence type="ECO:0000313" key="5">
    <source>
        <dbReference type="EMBL" id="OYQ25306.1"/>
    </source>
</evidence>
<dbReference type="PANTHER" id="PTHR30055">
    <property type="entry name" value="HTH-TYPE TRANSCRIPTIONAL REGULATOR RUTR"/>
    <property type="match status" value="1"/>
</dbReference>
<evidence type="ECO:0000313" key="6">
    <source>
        <dbReference type="Proteomes" id="UP000216991"/>
    </source>
</evidence>
<feature type="DNA-binding region" description="H-T-H motif" evidence="2">
    <location>
        <begin position="49"/>
        <end position="68"/>
    </location>
</feature>
<dbReference type="Proteomes" id="UP000216991">
    <property type="component" value="Unassembled WGS sequence"/>
</dbReference>
<dbReference type="InterPro" id="IPR036271">
    <property type="entry name" value="Tet_transcr_reg_TetR-rel_C_sf"/>
</dbReference>
<dbReference type="PROSITE" id="PS50977">
    <property type="entry name" value="HTH_TETR_2"/>
    <property type="match status" value="1"/>
</dbReference>
<dbReference type="Gene3D" id="1.10.10.60">
    <property type="entry name" value="Homeodomain-like"/>
    <property type="match status" value="1"/>
</dbReference>
<dbReference type="SUPFAM" id="SSF48498">
    <property type="entry name" value="Tetracyclin repressor-like, C-terminal domain"/>
    <property type="match status" value="1"/>
</dbReference>
<evidence type="ECO:0000259" key="4">
    <source>
        <dbReference type="PROSITE" id="PS50977"/>
    </source>
</evidence>
<dbReference type="Pfam" id="PF00440">
    <property type="entry name" value="TetR_N"/>
    <property type="match status" value="1"/>
</dbReference>
<name>A0A255Y7T7_9SPHN</name>
<evidence type="ECO:0000256" key="2">
    <source>
        <dbReference type="PROSITE-ProRule" id="PRU00335"/>
    </source>
</evidence>
<dbReference type="GO" id="GO:0003700">
    <property type="term" value="F:DNA-binding transcription factor activity"/>
    <property type="evidence" value="ECO:0007669"/>
    <property type="project" value="TreeGrafter"/>
</dbReference>
<dbReference type="OrthoDB" id="9816431at2"/>
<dbReference type="InterPro" id="IPR009057">
    <property type="entry name" value="Homeodomain-like_sf"/>
</dbReference>
<dbReference type="SUPFAM" id="SSF46689">
    <property type="entry name" value="Homeodomain-like"/>
    <property type="match status" value="1"/>
</dbReference>
<feature type="compositionally biased region" description="Polar residues" evidence="3">
    <location>
        <begin position="1"/>
        <end position="15"/>
    </location>
</feature>
<dbReference type="PANTHER" id="PTHR30055:SF146">
    <property type="entry name" value="HTH-TYPE TRANSCRIPTIONAL DUAL REGULATOR CECR"/>
    <property type="match status" value="1"/>
</dbReference>
<evidence type="ECO:0000256" key="1">
    <source>
        <dbReference type="ARBA" id="ARBA00023125"/>
    </source>
</evidence>
<gene>
    <name evidence="5" type="ORF">CHU93_13695</name>
</gene>